<accession>A0A9D4V9Q8</accession>
<evidence type="ECO:0000313" key="2">
    <source>
        <dbReference type="Proteomes" id="UP000886520"/>
    </source>
</evidence>
<name>A0A9D4V9Q8_ADICA</name>
<dbReference type="AlphaFoldDB" id="A0A9D4V9Q8"/>
<reference evidence="1" key="1">
    <citation type="submission" date="2021-01" db="EMBL/GenBank/DDBJ databases">
        <title>Adiantum capillus-veneris genome.</title>
        <authorList>
            <person name="Fang Y."/>
            <person name="Liao Q."/>
        </authorList>
    </citation>
    <scope>NUCLEOTIDE SEQUENCE</scope>
    <source>
        <strain evidence="1">H3</strain>
        <tissue evidence="1">Leaf</tissue>
    </source>
</reference>
<protein>
    <submittedName>
        <fullName evidence="1">Uncharacterized protein</fullName>
    </submittedName>
</protein>
<evidence type="ECO:0000313" key="1">
    <source>
        <dbReference type="EMBL" id="KAI5082364.1"/>
    </source>
</evidence>
<dbReference type="Proteomes" id="UP000886520">
    <property type="component" value="Chromosome 2"/>
</dbReference>
<comment type="caution">
    <text evidence="1">The sequence shown here is derived from an EMBL/GenBank/DDBJ whole genome shotgun (WGS) entry which is preliminary data.</text>
</comment>
<dbReference type="EMBL" id="JABFUD020000003">
    <property type="protein sequence ID" value="KAI5082364.1"/>
    <property type="molecule type" value="Genomic_DNA"/>
</dbReference>
<gene>
    <name evidence="1" type="ORF">GOP47_0002107</name>
</gene>
<sequence length="104" mass="11548">MFEKQHGLGGMCATCQLLRHLIFKALQLWHLFEIPEARPNRGSPPFALPIGQGQAPALHTTSVVQSRIALVPVVMGGRSRSGREGGGEQEEERCNFVVLRQRPY</sequence>
<proteinExistence type="predicted"/>
<keyword evidence="2" id="KW-1185">Reference proteome</keyword>
<organism evidence="1 2">
    <name type="scientific">Adiantum capillus-veneris</name>
    <name type="common">Maidenhair fern</name>
    <dbReference type="NCBI Taxonomy" id="13818"/>
    <lineage>
        <taxon>Eukaryota</taxon>
        <taxon>Viridiplantae</taxon>
        <taxon>Streptophyta</taxon>
        <taxon>Embryophyta</taxon>
        <taxon>Tracheophyta</taxon>
        <taxon>Polypodiopsida</taxon>
        <taxon>Polypodiidae</taxon>
        <taxon>Polypodiales</taxon>
        <taxon>Pteridineae</taxon>
        <taxon>Pteridaceae</taxon>
        <taxon>Vittarioideae</taxon>
        <taxon>Adiantum</taxon>
    </lineage>
</organism>